<feature type="region of interest" description="Disordered" evidence="2">
    <location>
        <begin position="227"/>
        <end position="259"/>
    </location>
</feature>
<dbReference type="GO" id="GO:0004674">
    <property type="term" value="F:protein serine/threonine kinase activity"/>
    <property type="evidence" value="ECO:0007669"/>
    <property type="project" value="UniProtKB-EC"/>
</dbReference>
<dbReference type="PANTHER" id="PTHR11909">
    <property type="entry name" value="CASEIN KINASE-RELATED"/>
    <property type="match status" value="1"/>
</dbReference>
<feature type="chain" id="PRO_5013297603" description="non-specific serine/threonine protein kinase" evidence="3">
    <location>
        <begin position="19"/>
        <end position="822"/>
    </location>
</feature>
<name>A0A1W0WMK7_HYPEX</name>
<protein>
    <recommendedName>
        <fullName evidence="1">non-specific serine/threonine protein kinase</fullName>
        <ecNumber evidence="1">2.7.11.1</ecNumber>
    </recommendedName>
</protein>
<keyword evidence="5" id="KW-0418">Kinase</keyword>
<comment type="caution">
    <text evidence="5">The sequence shown here is derived from an EMBL/GenBank/DDBJ whole genome shotgun (WGS) entry which is preliminary data.</text>
</comment>
<evidence type="ECO:0000313" key="6">
    <source>
        <dbReference type="Proteomes" id="UP000192578"/>
    </source>
</evidence>
<dbReference type="InterPro" id="IPR011009">
    <property type="entry name" value="Kinase-like_dom_sf"/>
</dbReference>
<dbReference type="Gene3D" id="1.10.510.10">
    <property type="entry name" value="Transferase(Phosphotransferase) domain 1"/>
    <property type="match status" value="1"/>
</dbReference>
<evidence type="ECO:0000256" key="2">
    <source>
        <dbReference type="SAM" id="MobiDB-lite"/>
    </source>
</evidence>
<evidence type="ECO:0000256" key="3">
    <source>
        <dbReference type="SAM" id="SignalP"/>
    </source>
</evidence>
<feature type="domain" description="Protein kinase" evidence="4">
    <location>
        <begin position="281"/>
        <end position="576"/>
    </location>
</feature>
<dbReference type="Proteomes" id="UP000192578">
    <property type="component" value="Unassembled WGS sequence"/>
</dbReference>
<dbReference type="GO" id="GO:0005524">
    <property type="term" value="F:ATP binding"/>
    <property type="evidence" value="ECO:0007669"/>
    <property type="project" value="InterPro"/>
</dbReference>
<dbReference type="InterPro" id="IPR050235">
    <property type="entry name" value="CK1_Ser-Thr_kinase"/>
</dbReference>
<dbReference type="EC" id="2.7.11.1" evidence="1"/>
<evidence type="ECO:0000313" key="5">
    <source>
        <dbReference type="EMBL" id="OQV16444.1"/>
    </source>
</evidence>
<dbReference type="EMBL" id="MTYJ01000074">
    <property type="protein sequence ID" value="OQV16444.1"/>
    <property type="molecule type" value="Genomic_DNA"/>
</dbReference>
<feature type="compositionally biased region" description="Basic residues" evidence="2">
    <location>
        <begin position="812"/>
        <end position="822"/>
    </location>
</feature>
<dbReference type="InterPro" id="IPR008271">
    <property type="entry name" value="Ser/Thr_kinase_AS"/>
</dbReference>
<dbReference type="PROSITE" id="PS00108">
    <property type="entry name" value="PROTEIN_KINASE_ST"/>
    <property type="match status" value="1"/>
</dbReference>
<dbReference type="Pfam" id="PF00069">
    <property type="entry name" value="Pkinase"/>
    <property type="match status" value="1"/>
</dbReference>
<feature type="compositionally biased region" description="Acidic residues" evidence="2">
    <location>
        <begin position="625"/>
        <end position="635"/>
    </location>
</feature>
<dbReference type="PROSITE" id="PS50011">
    <property type="entry name" value="PROTEIN_KINASE_DOM"/>
    <property type="match status" value="1"/>
</dbReference>
<feature type="compositionally biased region" description="Polar residues" evidence="2">
    <location>
        <begin position="785"/>
        <end position="796"/>
    </location>
</feature>
<dbReference type="SUPFAM" id="SSF56112">
    <property type="entry name" value="Protein kinase-like (PK-like)"/>
    <property type="match status" value="1"/>
</dbReference>
<keyword evidence="3" id="KW-0732">Signal</keyword>
<evidence type="ECO:0000259" key="4">
    <source>
        <dbReference type="PROSITE" id="PS50011"/>
    </source>
</evidence>
<feature type="compositionally biased region" description="Low complexity" evidence="2">
    <location>
        <begin position="611"/>
        <end position="624"/>
    </location>
</feature>
<feature type="region of interest" description="Disordered" evidence="2">
    <location>
        <begin position="596"/>
        <end position="822"/>
    </location>
</feature>
<keyword evidence="6" id="KW-1185">Reference proteome</keyword>
<feature type="compositionally biased region" description="Basic residues" evidence="2">
    <location>
        <begin position="641"/>
        <end position="650"/>
    </location>
</feature>
<feature type="compositionally biased region" description="Polar residues" evidence="2">
    <location>
        <begin position="681"/>
        <end position="699"/>
    </location>
</feature>
<dbReference type="OrthoDB" id="2687620at2759"/>
<accession>A0A1W0WMK7</accession>
<reference evidence="6" key="1">
    <citation type="submission" date="2017-01" db="EMBL/GenBank/DDBJ databases">
        <title>Comparative genomics of anhydrobiosis in the tardigrade Hypsibius dujardini.</title>
        <authorList>
            <person name="Yoshida Y."/>
            <person name="Koutsovoulos G."/>
            <person name="Laetsch D."/>
            <person name="Stevens L."/>
            <person name="Kumar S."/>
            <person name="Horikawa D."/>
            <person name="Ishino K."/>
            <person name="Komine S."/>
            <person name="Tomita M."/>
            <person name="Blaxter M."/>
            <person name="Arakawa K."/>
        </authorList>
    </citation>
    <scope>NUCLEOTIDE SEQUENCE [LARGE SCALE GENOMIC DNA]</scope>
    <source>
        <strain evidence="6">Z151</strain>
    </source>
</reference>
<evidence type="ECO:0000256" key="1">
    <source>
        <dbReference type="ARBA" id="ARBA00012513"/>
    </source>
</evidence>
<sequence>MKYLQLTFLLFLSGRARSQNPDATASDFVSGLFTIEQPGSGECFTFAPAENALDEDYVQRQRCRETLPTGTQQEFSVHALLDDGKFTFATRDGKCFSADAQQKGFRRARTWCDKRANYFTTVQTVAVGEEGPRIGGRVGPADILLKQWPSGKCVNSKLDGTINLEVCDATSSRQKWRVCRSDDPEMCLRSLFDKTASYLGRPDAVVRPPTPTASIFAEGKTAILAGSSDIMPPKKVPSTSSGGVQHSGMKAAPVKTAKGYKRPDPLPEGFLVEDRINKRSWRVGERIGQGGFADVYTASDHTSKPVPLATAKNVIKVEPLDNSPLFQEIKFFKAAAKKDTIAAFLVSRKLKGLGMMEYVASGTVEFNDKELRWLVLPRLGQCVQTILDKEGGRFSRQTVVMLAIQLIDILEYIHSQGYAHADIKAGNMMTGFGKTDAGQVYLIDFGLVRRFMVDGKHIEPREEPKAAHDGTLELTSVDAHKGIAPSRRGDMQILGYNLIKWTVGALPWSPTVGEKKEPDANFVKNQKQAYLLNHTEFMRVALPDQPAPKELDSYFKEVKALGYSDKPNYNKLRSFFEAAGKEMKVRKSDLFQAAAPDVAEVGPPPPKKRPAAVASKRVVKAPSATDDEDSGEDEAREVAKKARAAPKKKTSATTIDAQLVKDLSKFPPTVTNSRKKAATSDGPSTSAAVDHSAPSTSGLATALGKLPAGQRRKVKAALEANVDGQLDNEILAKLPPGQRRQLKAAAKSDDEEGDGRNGHHRAPSMTTNSLSTSDGGGSSNGANGRSQRPTRTTKTVRSYCEDHEGDTPASKPKGKKTKKTEL</sequence>
<proteinExistence type="predicted"/>
<dbReference type="InterPro" id="IPR000719">
    <property type="entry name" value="Prot_kinase_dom"/>
</dbReference>
<dbReference type="AlphaFoldDB" id="A0A1W0WMK7"/>
<organism evidence="5 6">
    <name type="scientific">Hypsibius exemplaris</name>
    <name type="common">Freshwater tardigrade</name>
    <dbReference type="NCBI Taxonomy" id="2072580"/>
    <lineage>
        <taxon>Eukaryota</taxon>
        <taxon>Metazoa</taxon>
        <taxon>Ecdysozoa</taxon>
        <taxon>Tardigrada</taxon>
        <taxon>Eutardigrada</taxon>
        <taxon>Parachela</taxon>
        <taxon>Hypsibioidea</taxon>
        <taxon>Hypsibiidae</taxon>
        <taxon>Hypsibius</taxon>
    </lineage>
</organism>
<keyword evidence="5" id="KW-0808">Transferase</keyword>
<gene>
    <name evidence="5" type="ORF">BV898_09435</name>
</gene>
<feature type="signal peptide" evidence="3">
    <location>
        <begin position="1"/>
        <end position="18"/>
    </location>
</feature>
<dbReference type="SMART" id="SM00220">
    <property type="entry name" value="S_TKc"/>
    <property type="match status" value="1"/>
</dbReference>
<dbReference type="PROSITE" id="PS50231">
    <property type="entry name" value="RICIN_B_LECTIN"/>
    <property type="match status" value="1"/>
</dbReference>